<dbReference type="InterPro" id="IPR000182">
    <property type="entry name" value="GNAT_dom"/>
</dbReference>
<dbReference type="Gene3D" id="3.40.630.30">
    <property type="match status" value="1"/>
</dbReference>
<gene>
    <name evidence="2" type="ORF">IWQ62_000128</name>
</gene>
<dbReference type="GO" id="GO:0016747">
    <property type="term" value="F:acyltransferase activity, transferring groups other than amino-acyl groups"/>
    <property type="evidence" value="ECO:0007669"/>
    <property type="project" value="InterPro"/>
</dbReference>
<dbReference type="AlphaFoldDB" id="A0A9W8AVE2"/>
<dbReference type="Pfam" id="PF00583">
    <property type="entry name" value="Acetyltransf_1"/>
    <property type="match status" value="1"/>
</dbReference>
<dbReference type="InterPro" id="IPR016181">
    <property type="entry name" value="Acyl_CoA_acyltransferase"/>
</dbReference>
<name>A0A9W8AVE2_9FUNG</name>
<dbReference type="EMBL" id="JANBPY010000004">
    <property type="protein sequence ID" value="KAJ1970159.1"/>
    <property type="molecule type" value="Genomic_DNA"/>
</dbReference>
<protein>
    <recommendedName>
        <fullName evidence="1">N-acetyltransferase domain-containing protein</fullName>
    </recommendedName>
</protein>
<feature type="domain" description="N-acetyltransferase" evidence="1">
    <location>
        <begin position="31"/>
        <end position="121"/>
    </location>
</feature>
<evidence type="ECO:0000313" key="3">
    <source>
        <dbReference type="Proteomes" id="UP001150925"/>
    </source>
</evidence>
<keyword evidence="3" id="KW-1185">Reference proteome</keyword>
<dbReference type="CDD" id="cd04301">
    <property type="entry name" value="NAT_SF"/>
    <property type="match status" value="1"/>
</dbReference>
<dbReference type="PANTHER" id="PTHR47237">
    <property type="entry name" value="SLL0310 PROTEIN"/>
    <property type="match status" value="1"/>
</dbReference>
<evidence type="ECO:0000259" key="1">
    <source>
        <dbReference type="Pfam" id="PF00583"/>
    </source>
</evidence>
<proteinExistence type="predicted"/>
<comment type="caution">
    <text evidence="2">The sequence shown here is derived from an EMBL/GenBank/DDBJ whole genome shotgun (WGS) entry which is preliminary data.</text>
</comment>
<dbReference type="SUPFAM" id="SSF55729">
    <property type="entry name" value="Acyl-CoA N-acyltransferases (Nat)"/>
    <property type="match status" value="1"/>
</dbReference>
<reference evidence="2" key="1">
    <citation type="submission" date="2022-07" db="EMBL/GenBank/DDBJ databases">
        <title>Phylogenomic reconstructions and comparative analyses of Kickxellomycotina fungi.</title>
        <authorList>
            <person name="Reynolds N.K."/>
            <person name="Stajich J.E."/>
            <person name="Barry K."/>
            <person name="Grigoriev I.V."/>
            <person name="Crous P."/>
            <person name="Smith M.E."/>
        </authorList>
    </citation>
    <scope>NUCLEOTIDE SEQUENCE</scope>
    <source>
        <strain evidence="2">RSA 1196</strain>
    </source>
</reference>
<dbReference type="Gene3D" id="3.40.630.90">
    <property type="match status" value="1"/>
</dbReference>
<accession>A0A9W8AVE2</accession>
<dbReference type="InterPro" id="IPR052729">
    <property type="entry name" value="Acyl/Acetyltrans_Enzymes"/>
</dbReference>
<dbReference type="OrthoDB" id="5574196at2759"/>
<evidence type="ECO:0000313" key="2">
    <source>
        <dbReference type="EMBL" id="KAJ1970159.1"/>
    </source>
</evidence>
<dbReference type="PANTHER" id="PTHR47237:SF1">
    <property type="entry name" value="SLL0310 PROTEIN"/>
    <property type="match status" value="1"/>
</dbReference>
<dbReference type="Proteomes" id="UP001150925">
    <property type="component" value="Unassembled WGS sequence"/>
</dbReference>
<sequence>MLVATPDPKLKIVKEEELLVIRDAHSLDERMIPFEWSAIMQWDPCVYEHAMHGKMPTNRILLGVVNGRIVSCLVVHVFENQTGFFGPLIVLNPNDRGKGYGHGLMQYMLHAYRGYVLGCNGAVEKVKYYQQYGMQAHHTVQRWRGTFPSSCAHLAARHQPQYHVMQDNDRALSVMIQMDYEATGVRRCQFWKSWLAQKERITLVMNSGEQDNEQRPAAVGCLTPVGQTGVYRLAPVFAVDRASAIALGLELMQRVMDVDPMSESSTADLKFDIACESENPDAEEICRDLFQWGAGIQGVKLWKGGKPIAQHPNRMYGVAGLECN</sequence>
<organism evidence="2 3">
    <name type="scientific">Dispira parvispora</name>
    <dbReference type="NCBI Taxonomy" id="1520584"/>
    <lineage>
        <taxon>Eukaryota</taxon>
        <taxon>Fungi</taxon>
        <taxon>Fungi incertae sedis</taxon>
        <taxon>Zoopagomycota</taxon>
        <taxon>Kickxellomycotina</taxon>
        <taxon>Dimargaritomycetes</taxon>
        <taxon>Dimargaritales</taxon>
        <taxon>Dimargaritaceae</taxon>
        <taxon>Dispira</taxon>
    </lineage>
</organism>